<evidence type="ECO:0000313" key="4">
    <source>
        <dbReference type="EMBL" id="PHU36336.1"/>
    </source>
</evidence>
<evidence type="ECO:0000259" key="3">
    <source>
        <dbReference type="Pfam" id="PF02769"/>
    </source>
</evidence>
<dbReference type="SUPFAM" id="SSF55326">
    <property type="entry name" value="PurM N-terminal domain-like"/>
    <property type="match status" value="1"/>
</dbReference>
<dbReference type="Gene3D" id="3.90.650.10">
    <property type="entry name" value="PurM-like C-terminal domain"/>
    <property type="match status" value="1"/>
</dbReference>
<dbReference type="Pfam" id="PF02769">
    <property type="entry name" value="AIRS_C"/>
    <property type="match status" value="1"/>
</dbReference>
<dbReference type="PANTHER" id="PTHR30303">
    <property type="entry name" value="HYDROGENASE ISOENZYMES FORMATION PROTEIN HYPE"/>
    <property type="match status" value="1"/>
</dbReference>
<dbReference type="Gene3D" id="3.30.1330.10">
    <property type="entry name" value="PurM-like, N-terminal domain"/>
    <property type="match status" value="1"/>
</dbReference>
<name>A0A2G3DZ73_9FIRM</name>
<dbReference type="InterPro" id="IPR036921">
    <property type="entry name" value="PurM-like_N_sf"/>
</dbReference>
<sequence length="326" mass="35057">MKAGKPSEAVLSRSVLKQLKKDPNAPVSRMKQLDYGSFTINDTQVLMSSQAVGYPAITPGRFAVYSALNNIVCGGAVPSAVSLTILFPTEAPEQELRALIKEADEACHENGIAIVGGHTEIVSGIREPMIVACAAGTVERAAMVVSSAVQPGMDLVVSKHIGLGGTAILAHLQEARLLERYSAPFLDRAKAFEQEISIRREAQIAATCHVAAMHDVSLGGIYGALWELADRNHVGLTIDLKAIPIRQETVEISEYLNVNPYKLFGAGSLLMATESAEPLMDALAAAGIEATVIGHTTDSNDRILVTGEEQRFLEMTQSDELYKFRR</sequence>
<evidence type="ECO:0000256" key="1">
    <source>
        <dbReference type="ARBA" id="ARBA00006243"/>
    </source>
</evidence>
<dbReference type="InterPro" id="IPR010918">
    <property type="entry name" value="PurM-like_C_dom"/>
</dbReference>
<dbReference type="Pfam" id="PF00586">
    <property type="entry name" value="AIRS"/>
    <property type="match status" value="1"/>
</dbReference>
<dbReference type="EMBL" id="PDYG01000134">
    <property type="protein sequence ID" value="PHU36336.1"/>
    <property type="molecule type" value="Genomic_DNA"/>
</dbReference>
<dbReference type="SUPFAM" id="SSF56042">
    <property type="entry name" value="PurM C-terminal domain-like"/>
    <property type="match status" value="1"/>
</dbReference>
<dbReference type="AlphaFoldDB" id="A0A2G3DZ73"/>
<dbReference type="InterPro" id="IPR016188">
    <property type="entry name" value="PurM-like_N"/>
</dbReference>
<comment type="similarity">
    <text evidence="1">Belongs to the HypE family.</text>
</comment>
<dbReference type="RefSeq" id="WP_099386879.1">
    <property type="nucleotide sequence ID" value="NZ_PDYG01000134.1"/>
</dbReference>
<dbReference type="GO" id="GO:0051604">
    <property type="term" value="P:protein maturation"/>
    <property type="evidence" value="ECO:0007669"/>
    <property type="project" value="TreeGrafter"/>
</dbReference>
<evidence type="ECO:0000259" key="2">
    <source>
        <dbReference type="Pfam" id="PF00586"/>
    </source>
</evidence>
<gene>
    <name evidence="4" type="ORF">CSX02_12180</name>
</gene>
<organism evidence="4 5">
    <name type="scientific">Agathobacter ruminis</name>
    <dbReference type="NCBI Taxonomy" id="1712665"/>
    <lineage>
        <taxon>Bacteria</taxon>
        <taxon>Bacillati</taxon>
        <taxon>Bacillota</taxon>
        <taxon>Clostridia</taxon>
        <taxon>Lachnospirales</taxon>
        <taxon>Lachnospiraceae</taxon>
        <taxon>Agathobacter</taxon>
    </lineage>
</organism>
<dbReference type="Proteomes" id="UP000224563">
    <property type="component" value="Unassembled WGS sequence"/>
</dbReference>
<accession>A0A2G3DZ73</accession>
<dbReference type="InterPro" id="IPR036676">
    <property type="entry name" value="PurM-like_C_sf"/>
</dbReference>
<keyword evidence="5" id="KW-1185">Reference proteome</keyword>
<feature type="domain" description="PurM-like N-terminal" evidence="2">
    <location>
        <begin position="58"/>
        <end position="138"/>
    </location>
</feature>
<comment type="caution">
    <text evidence="4">The sequence shown here is derived from an EMBL/GenBank/DDBJ whole genome shotgun (WGS) entry which is preliminary data.</text>
</comment>
<feature type="domain" description="PurM-like C-terminal" evidence="3">
    <location>
        <begin position="150"/>
        <end position="301"/>
    </location>
</feature>
<dbReference type="InterPro" id="IPR011854">
    <property type="entry name" value="HypE"/>
</dbReference>
<dbReference type="PANTHER" id="PTHR30303:SF4">
    <property type="entry name" value="HYDROGENASE EXPRESSION_FORMATION PROTEIN HYPE"/>
    <property type="match status" value="1"/>
</dbReference>
<proteinExistence type="inferred from homology"/>
<reference evidence="4 5" key="2">
    <citation type="submission" date="2017-10" db="EMBL/GenBank/DDBJ databases">
        <authorList>
            <person name="Banno H."/>
            <person name="Chua N.-H."/>
        </authorList>
    </citation>
    <scope>NUCLEOTIDE SEQUENCE [LARGE SCALE GENOMIC DNA]</scope>
    <source>
        <strain evidence="4 5">JK623</strain>
    </source>
</reference>
<reference evidence="4 5" key="1">
    <citation type="submission" date="2017-10" db="EMBL/GenBank/DDBJ databases">
        <title>Resolving the taxonomy of Roseburia spp., Eubacterium rectale and Agathobacter spp. through phylogenomic analysis.</title>
        <authorList>
            <person name="Sheridan P.O."/>
            <person name="Walker A.W."/>
            <person name="Duncan S.H."/>
            <person name="Scott K.P."/>
            <person name="Toole P.W.O."/>
            <person name="Luis P."/>
            <person name="Flint H.J."/>
        </authorList>
    </citation>
    <scope>NUCLEOTIDE SEQUENCE [LARGE SCALE GENOMIC DNA]</scope>
    <source>
        <strain evidence="4 5">JK623</strain>
    </source>
</reference>
<protein>
    <submittedName>
        <fullName evidence="4">Hydrogenase maturation factor</fullName>
    </submittedName>
</protein>
<evidence type="ECO:0000313" key="5">
    <source>
        <dbReference type="Proteomes" id="UP000224563"/>
    </source>
</evidence>